<feature type="region of interest" description="Disordered" evidence="1">
    <location>
        <begin position="115"/>
        <end position="150"/>
    </location>
</feature>
<dbReference type="AlphaFoldDB" id="A0AAW6T416"/>
<sequence length="232" mass="23928">MTATRMWVIGGAVVAALVIVLGWFLAVMPVLGTATAATEERRTVEALNVAHEARLVEMRTQHDNLSVIRAKVDTLRETLPASWQYEDLVDYLANAAGNNATHIVSFLFEEGEAPEAEAVPAPATAAPQEPNAGEGSASEGSTNDGGAAAQPNAVPVQVSVPEGLHSIPFTMTVDADEEGFIGFLNALQSSDRLVLATSTSWSLEGGSDGGPGGTVAGFLYVVPDAQAIAGAG</sequence>
<accession>A0AAW6T416</accession>
<name>A0AAW6T416_9MICO</name>
<dbReference type="Proteomes" id="UP001321506">
    <property type="component" value="Unassembled WGS sequence"/>
</dbReference>
<evidence type="ECO:0000313" key="3">
    <source>
        <dbReference type="Proteomes" id="UP001321506"/>
    </source>
</evidence>
<evidence type="ECO:0000256" key="1">
    <source>
        <dbReference type="SAM" id="MobiDB-lite"/>
    </source>
</evidence>
<feature type="compositionally biased region" description="Low complexity" evidence="1">
    <location>
        <begin position="116"/>
        <end position="132"/>
    </location>
</feature>
<protein>
    <submittedName>
        <fullName evidence="2">Uncharacterized protein</fullName>
    </submittedName>
</protein>
<dbReference type="RefSeq" id="WP_281488343.1">
    <property type="nucleotide sequence ID" value="NZ_CP159582.1"/>
</dbReference>
<organism evidence="2 3">
    <name type="scientific">Ruicaihuangia caeni</name>
    <dbReference type="NCBI Taxonomy" id="3042517"/>
    <lineage>
        <taxon>Bacteria</taxon>
        <taxon>Bacillati</taxon>
        <taxon>Actinomycetota</taxon>
        <taxon>Actinomycetes</taxon>
        <taxon>Micrococcales</taxon>
        <taxon>Microbacteriaceae</taxon>
        <taxon>Ruicaihuangia</taxon>
    </lineage>
</organism>
<proteinExistence type="predicted"/>
<gene>
    <name evidence="2" type="ORF">QF206_06210</name>
</gene>
<reference evidence="2 3" key="1">
    <citation type="submission" date="2023-04" db="EMBL/GenBank/DDBJ databases">
        <title>Klugiella caeni sp. nov. isolated from the sludge of biochemical tank.</title>
        <authorList>
            <person name="Geng K."/>
        </authorList>
    </citation>
    <scope>NUCLEOTIDE SEQUENCE [LARGE SCALE GENOMIC DNA]</scope>
    <source>
        <strain evidence="2 3">YN-L-19</strain>
    </source>
</reference>
<keyword evidence="3" id="KW-1185">Reference proteome</keyword>
<comment type="caution">
    <text evidence="2">The sequence shown here is derived from an EMBL/GenBank/DDBJ whole genome shotgun (WGS) entry which is preliminary data.</text>
</comment>
<dbReference type="EMBL" id="JASATX010000002">
    <property type="protein sequence ID" value="MDI2098555.1"/>
    <property type="molecule type" value="Genomic_DNA"/>
</dbReference>
<evidence type="ECO:0000313" key="2">
    <source>
        <dbReference type="EMBL" id="MDI2098555.1"/>
    </source>
</evidence>